<evidence type="ECO:0000256" key="11">
    <source>
        <dbReference type="ARBA" id="ARBA00022884"/>
    </source>
</evidence>
<feature type="active site" description="Nucleophile" evidence="20">
    <location>
        <position position="544"/>
    </location>
</feature>
<dbReference type="FunFam" id="3.30.70.1170:FF:000001">
    <property type="entry name" value="Ribosomal RNA methyltransferase Nop2"/>
    <property type="match status" value="1"/>
</dbReference>
<evidence type="ECO:0000313" key="24">
    <source>
        <dbReference type="Proteomes" id="UP000233080"/>
    </source>
</evidence>
<evidence type="ECO:0000256" key="6">
    <source>
        <dbReference type="ARBA" id="ARBA00022553"/>
    </source>
</evidence>
<keyword evidence="4" id="KW-0690">Ribosome biogenesis</keyword>
<dbReference type="PROSITE" id="PS51686">
    <property type="entry name" value="SAM_MT_RSMB_NOP"/>
    <property type="match status" value="1"/>
</dbReference>
<organism evidence="23 24">
    <name type="scientific">Colobus angolensis palliatus</name>
    <name type="common">Peters' Angolan colobus</name>
    <dbReference type="NCBI Taxonomy" id="336983"/>
    <lineage>
        <taxon>Eukaryota</taxon>
        <taxon>Metazoa</taxon>
        <taxon>Chordata</taxon>
        <taxon>Craniata</taxon>
        <taxon>Vertebrata</taxon>
        <taxon>Euteleostomi</taxon>
        <taxon>Mammalia</taxon>
        <taxon>Eutheria</taxon>
        <taxon>Euarchontoglires</taxon>
        <taxon>Primates</taxon>
        <taxon>Haplorrhini</taxon>
        <taxon>Catarrhini</taxon>
        <taxon>Cercopithecidae</taxon>
        <taxon>Colobinae</taxon>
        <taxon>Colobus</taxon>
    </lineage>
</organism>
<feature type="region of interest" description="Disordered" evidence="21">
    <location>
        <begin position="1"/>
        <end position="164"/>
    </location>
</feature>
<dbReference type="Ensembl" id="ENSCANT00000053614.1">
    <property type="protein sequence ID" value="ENSCANP00000030408.1"/>
    <property type="gene ID" value="ENSCANG00000038803.1"/>
</dbReference>
<dbReference type="InterPro" id="IPR001678">
    <property type="entry name" value="MeTrfase_RsmB-F_NOP2_dom"/>
</dbReference>
<feature type="binding site" evidence="20">
    <location>
        <position position="470"/>
    </location>
    <ligand>
        <name>S-adenosyl-L-methionine</name>
        <dbReference type="ChEBI" id="CHEBI:59789"/>
    </ligand>
</feature>
<feature type="binding site" evidence="20">
    <location>
        <position position="487"/>
    </location>
    <ligand>
        <name>S-adenosyl-L-methionine</name>
        <dbReference type="ChEBI" id="CHEBI:59789"/>
    </ligand>
</feature>
<evidence type="ECO:0000256" key="5">
    <source>
        <dbReference type="ARBA" id="ARBA00022552"/>
    </source>
</evidence>
<feature type="compositionally biased region" description="Basic residues" evidence="21">
    <location>
        <begin position="44"/>
        <end position="57"/>
    </location>
</feature>
<evidence type="ECO:0000256" key="20">
    <source>
        <dbReference type="PROSITE-ProRule" id="PRU01023"/>
    </source>
</evidence>
<keyword evidence="5" id="KW-0698">rRNA processing</keyword>
<keyword evidence="6" id="KW-0597">Phosphoprotein</keyword>
<dbReference type="GO" id="GO:0000470">
    <property type="term" value="P:maturation of LSU-rRNA"/>
    <property type="evidence" value="ECO:0007669"/>
    <property type="project" value="TreeGrafter"/>
</dbReference>
<reference evidence="23" key="1">
    <citation type="submission" date="2025-08" db="UniProtKB">
        <authorList>
            <consortium name="Ensembl"/>
        </authorList>
    </citation>
    <scope>IDENTIFICATION</scope>
</reference>
<proteinExistence type="inferred from homology"/>
<dbReference type="Pfam" id="PF01189">
    <property type="entry name" value="Methyltr_RsmB-F"/>
    <property type="match status" value="1"/>
</dbReference>
<dbReference type="InterPro" id="IPR049560">
    <property type="entry name" value="MeTrfase_RsmB-F_NOP2_cat"/>
</dbReference>
<dbReference type="Gene3D" id="3.40.50.150">
    <property type="entry name" value="Vaccinia Virus protein VP39"/>
    <property type="match status" value="1"/>
</dbReference>
<feature type="compositionally biased region" description="Basic residues" evidence="21">
    <location>
        <begin position="10"/>
        <end position="22"/>
    </location>
</feature>
<dbReference type="InterPro" id="IPR011023">
    <property type="entry name" value="Nop2p"/>
</dbReference>
<feature type="domain" description="SAM-dependent MTase RsmB/NOP-type" evidence="22">
    <location>
        <begin position="327"/>
        <end position="614"/>
    </location>
</feature>
<keyword evidence="3" id="KW-1017">Isopeptide bond</keyword>
<evidence type="ECO:0000256" key="7">
    <source>
        <dbReference type="ARBA" id="ARBA00022603"/>
    </source>
</evidence>
<feature type="binding site" evidence="20">
    <location>
        <begin position="419"/>
        <end position="425"/>
    </location>
    <ligand>
        <name>S-adenosyl-L-methionine</name>
        <dbReference type="ChEBI" id="CHEBI:59789"/>
    </ligand>
</feature>
<keyword evidence="24" id="KW-1185">Reference proteome</keyword>
<evidence type="ECO:0000256" key="10">
    <source>
        <dbReference type="ARBA" id="ARBA00022843"/>
    </source>
</evidence>
<keyword evidence="9 20" id="KW-0949">S-adenosyl-L-methionine</keyword>
<dbReference type="Pfam" id="PF08062">
    <property type="entry name" value="NOP2_rpt"/>
    <property type="match status" value="3"/>
</dbReference>
<evidence type="ECO:0000256" key="18">
    <source>
        <dbReference type="ARBA" id="ARBA00079733"/>
    </source>
</evidence>
<feature type="compositionally biased region" description="Polar residues" evidence="21">
    <location>
        <begin position="675"/>
        <end position="709"/>
    </location>
</feature>
<evidence type="ECO:0000256" key="8">
    <source>
        <dbReference type="ARBA" id="ARBA00022679"/>
    </source>
</evidence>
<evidence type="ECO:0000256" key="2">
    <source>
        <dbReference type="ARBA" id="ARBA00007494"/>
    </source>
</evidence>
<feature type="region of interest" description="Disordered" evidence="21">
    <location>
        <begin position="205"/>
        <end position="241"/>
    </location>
</feature>
<dbReference type="GO" id="GO:0009383">
    <property type="term" value="F:rRNA (cytosine-C5-)-methyltransferase activity"/>
    <property type="evidence" value="ECO:0007669"/>
    <property type="project" value="TreeGrafter"/>
</dbReference>
<feature type="binding site" evidence="20">
    <location>
        <position position="443"/>
    </location>
    <ligand>
        <name>S-adenosyl-L-methionine</name>
        <dbReference type="ChEBI" id="CHEBI:59789"/>
    </ligand>
</feature>
<evidence type="ECO:0000313" key="23">
    <source>
        <dbReference type="Ensembl" id="ENSCANP00000030408.1"/>
    </source>
</evidence>
<dbReference type="PANTHER" id="PTHR22807">
    <property type="entry name" value="NOP2 YEAST -RELATED NOL1/NOP2/FMU SUN DOMAIN-CONTAINING"/>
    <property type="match status" value="1"/>
</dbReference>
<keyword evidence="10" id="KW-0832">Ubl conjugation</keyword>
<keyword evidence="8 20" id="KW-0808">Transferase</keyword>
<dbReference type="InterPro" id="IPR018314">
    <property type="entry name" value="RsmB/NOL1/NOP2-like_CS"/>
</dbReference>
<accession>A0A2K5JNH7</accession>
<evidence type="ECO:0000256" key="4">
    <source>
        <dbReference type="ARBA" id="ARBA00022517"/>
    </source>
</evidence>
<feature type="compositionally biased region" description="Acidic residues" evidence="21">
    <location>
        <begin position="211"/>
        <end position="222"/>
    </location>
</feature>
<keyword evidence="11 20" id="KW-0694">RNA-binding</keyword>
<comment type="similarity">
    <text evidence="2 20">Belongs to the class I-like SAM-binding methyltransferase superfamily. RsmB/NOP family.</text>
</comment>
<dbReference type="GO" id="GO:0003723">
    <property type="term" value="F:RNA binding"/>
    <property type="evidence" value="ECO:0007669"/>
    <property type="project" value="UniProtKB-UniRule"/>
</dbReference>
<dbReference type="GO" id="GO:0005730">
    <property type="term" value="C:nucleolus"/>
    <property type="evidence" value="ECO:0007669"/>
    <property type="project" value="UniProtKB-SubCell"/>
</dbReference>
<dbReference type="Gene3D" id="3.30.70.1170">
    <property type="entry name" value="Sun protein, domain 3"/>
    <property type="match status" value="1"/>
</dbReference>
<keyword evidence="12" id="KW-0164">Citrullination</keyword>
<feature type="compositionally biased region" description="Acidic residues" evidence="21">
    <location>
        <begin position="112"/>
        <end position="125"/>
    </location>
</feature>
<dbReference type="PANTHER" id="PTHR22807:SF30">
    <property type="entry name" value="28S RRNA (CYTOSINE(4447)-C(5))-METHYLTRANSFERASE-RELATED"/>
    <property type="match status" value="1"/>
</dbReference>
<dbReference type="InterPro" id="IPR023267">
    <property type="entry name" value="RCMT"/>
</dbReference>
<protein>
    <recommendedName>
        <fullName evidence="19">Nucleolar protein 1</fullName>
    </recommendedName>
    <alternativeName>
        <fullName evidence="18">Nucleolar protein 2 homolog</fullName>
    </alternativeName>
    <alternativeName>
        <fullName evidence="17">Proliferating-cell nucleolar antigen p120</fullName>
    </alternativeName>
    <alternativeName>
        <fullName evidence="16">Proliferation-associated nucleolar protein p120</fullName>
    </alternativeName>
</protein>
<dbReference type="SUPFAM" id="SSF53335">
    <property type="entry name" value="S-adenosyl-L-methionine-dependent methyltransferases"/>
    <property type="match status" value="1"/>
</dbReference>
<feature type="compositionally biased region" description="Acidic residues" evidence="21">
    <location>
        <begin position="134"/>
        <end position="158"/>
    </location>
</feature>
<comment type="function">
    <text evidence="15">S-adenosyl-L-methionine-dependent methyltransferase that specifically methylates the C(5) position of cytosine 4447 in 28S rRNA. Required for efficient rRNA processing and 60S ribosomal subunit biogenesis. Regulates pre-rRNA processing through non-catalytic complex formation with box C/D snoRNAs and facilitates the recruitment of U3 and U8 snoRNAs to pre-90S ribosomal particles and their stable assembly into snoRNP complexes. May play a role in the regulation of the cell cycle and the increased nucleolar activity that is associated with the cell proliferation.</text>
</comment>
<feature type="region of interest" description="Disordered" evidence="21">
    <location>
        <begin position="618"/>
        <end position="839"/>
    </location>
</feature>
<evidence type="ECO:0000256" key="3">
    <source>
        <dbReference type="ARBA" id="ARBA00022499"/>
    </source>
</evidence>
<dbReference type="PRINTS" id="PR02012">
    <property type="entry name" value="RCMTNOP2"/>
</dbReference>
<evidence type="ECO:0000256" key="15">
    <source>
        <dbReference type="ARBA" id="ARBA00056352"/>
    </source>
</evidence>
<dbReference type="PRINTS" id="PR02008">
    <property type="entry name" value="RCMTFAMILY"/>
</dbReference>
<dbReference type="PROSITE" id="PS01153">
    <property type="entry name" value="NOL1_NOP2_SUN"/>
    <property type="match status" value="1"/>
</dbReference>
<evidence type="ECO:0000256" key="14">
    <source>
        <dbReference type="ARBA" id="ARBA00023242"/>
    </source>
</evidence>
<dbReference type="InterPro" id="IPR054728">
    <property type="entry name" value="RsmB-like_ferredoxin"/>
</dbReference>
<evidence type="ECO:0000256" key="9">
    <source>
        <dbReference type="ARBA" id="ARBA00022691"/>
    </source>
</evidence>
<dbReference type="InterPro" id="IPR012586">
    <property type="entry name" value="NOP2_rpt"/>
</dbReference>
<evidence type="ECO:0000256" key="13">
    <source>
        <dbReference type="ARBA" id="ARBA00022990"/>
    </source>
</evidence>
<dbReference type="GO" id="GO:0070475">
    <property type="term" value="P:rRNA base methylation"/>
    <property type="evidence" value="ECO:0007669"/>
    <property type="project" value="TreeGrafter"/>
</dbReference>
<keyword evidence="13" id="KW-0007">Acetylation</keyword>
<feature type="compositionally biased region" description="Polar residues" evidence="21">
    <location>
        <begin position="618"/>
        <end position="635"/>
    </location>
</feature>
<reference evidence="23" key="2">
    <citation type="submission" date="2025-09" db="UniProtKB">
        <authorList>
            <consortium name="Ensembl"/>
        </authorList>
    </citation>
    <scope>IDENTIFICATION</scope>
</reference>
<dbReference type="NCBIfam" id="TIGR00446">
    <property type="entry name" value="nop2p"/>
    <property type="match status" value="1"/>
</dbReference>
<evidence type="ECO:0000256" key="1">
    <source>
        <dbReference type="ARBA" id="ARBA00004604"/>
    </source>
</evidence>
<dbReference type="FunFam" id="3.40.50.150:FF:000120">
    <property type="entry name" value="probable 28S rRNA (Cytosine(4447)-C(5))-methyltransferase"/>
    <property type="match status" value="1"/>
</dbReference>
<keyword evidence="7 20" id="KW-0489">Methyltransferase</keyword>
<dbReference type="Pfam" id="PF22458">
    <property type="entry name" value="RsmF-B_ferredox"/>
    <property type="match status" value="1"/>
</dbReference>
<dbReference type="Proteomes" id="UP000233080">
    <property type="component" value="Unassembled WGS sequence"/>
</dbReference>
<evidence type="ECO:0000256" key="16">
    <source>
        <dbReference type="ARBA" id="ARBA00075882"/>
    </source>
</evidence>
<sequence>MGRKLDPTKKEKRGPGRKARKQKGAETELARFLPAVSDENSKRLSSRARKRAAKRRLGSAEAPKTNKSPEAKPLPGKLPKGIFAGAVQTVGKKGPQSLFNAAQGKKRPAPSSDEEEEEEDSEEDDVVNHGDLWGSEDDADMVDDYGADSNSEDEEEGEEVRFISGHSEKDPCCLQFSCLSFPSSWDLQLLPIERAAQKQKVREAAAGVQWSEEETEDEEEVTPESGPSKEEEADGGLQINVDEEPFVLPPAGEMEQDILTPDLQRVHKRIQDIVGILRDFGAQREEGRSRSEYLNRLKKDLATYYSYGDFLLGKLMDLFPLSELVEFLEANEVPRPITLRTNTLKTRRRDVAQALINRGVNLDPLGKWSKTGLVVYDSSVPIGATPEYLAGHYMLQGASSMLPVMALAPQEHERILDMCCAPGGKTSYMAQLMKNTGVILANDANAERLKSVVGNLHRLGVTNTVISHYDGRQFPKVVGGFDRVLLDAPCSGTGVISKDPAVKTNKDEKDILRCAHLQKELLLSAIDSVNATSKTGGYLVYCTCSIMVEENEWVVDYALKKRNVRLVPTGLDFGQEGFTRFRERRFHPSLHNARRFYPHTHNMDGFFIAKFKKFSNSVPQSQTGNSETATPTNVDLPQVIPKSENSSQPAKKAKGAAKTKQQLQKQQRPKKASFQKPNGTSKGADSELSTIPSVRKTQASSRFQDSSQPAGKAEGIRESKVTGKLKQRSPKLQSSKKVAFLKQNAPPKGTDTETPAVLSPSKTQATLKPKDHHHPLGRAKGVEKQQLPEQPFKKAAFQNQNDTPKGPQPPTVSPISSSHPPPAKRKKSQSRGNGQLLLS</sequence>
<dbReference type="STRING" id="336983.ENSCANP00000030408"/>
<dbReference type="AlphaFoldDB" id="A0A2K5JNH7"/>
<dbReference type="InterPro" id="IPR029063">
    <property type="entry name" value="SAM-dependent_MTases_sf"/>
</dbReference>
<keyword evidence="14" id="KW-0539">Nucleus</keyword>
<evidence type="ECO:0000259" key="22">
    <source>
        <dbReference type="PROSITE" id="PS51686"/>
    </source>
</evidence>
<feature type="compositionally biased region" description="Polar residues" evidence="21">
    <location>
        <begin position="830"/>
        <end position="839"/>
    </location>
</feature>
<name>A0A2K5JNH7_COLAP</name>
<evidence type="ECO:0000256" key="12">
    <source>
        <dbReference type="ARBA" id="ARBA00022934"/>
    </source>
</evidence>
<evidence type="ECO:0000256" key="21">
    <source>
        <dbReference type="SAM" id="MobiDB-lite"/>
    </source>
</evidence>
<evidence type="ECO:0000256" key="19">
    <source>
        <dbReference type="ARBA" id="ARBA00082315"/>
    </source>
</evidence>
<dbReference type="InterPro" id="IPR023273">
    <property type="entry name" value="RCMT_NOP2"/>
</dbReference>
<comment type="subcellular location">
    <subcellularLocation>
        <location evidence="1">Nucleus</location>
        <location evidence="1">Nucleolus</location>
    </subcellularLocation>
</comment>
<evidence type="ECO:0000256" key="17">
    <source>
        <dbReference type="ARBA" id="ARBA00076630"/>
    </source>
</evidence>
<dbReference type="CDD" id="cd02440">
    <property type="entry name" value="AdoMet_MTases"/>
    <property type="match status" value="1"/>
</dbReference>